<reference evidence="2" key="1">
    <citation type="submission" date="2023-03" db="EMBL/GenBank/DDBJ databases">
        <title>Massive genome expansion in bonnet fungi (Mycena s.s.) driven by repeated elements and novel gene families across ecological guilds.</title>
        <authorList>
            <consortium name="Lawrence Berkeley National Laboratory"/>
            <person name="Harder C.B."/>
            <person name="Miyauchi S."/>
            <person name="Viragh M."/>
            <person name="Kuo A."/>
            <person name="Thoen E."/>
            <person name="Andreopoulos B."/>
            <person name="Lu D."/>
            <person name="Skrede I."/>
            <person name="Drula E."/>
            <person name="Henrissat B."/>
            <person name="Morin E."/>
            <person name="Kohler A."/>
            <person name="Barry K."/>
            <person name="LaButti K."/>
            <person name="Morin E."/>
            <person name="Salamov A."/>
            <person name="Lipzen A."/>
            <person name="Mereny Z."/>
            <person name="Hegedus B."/>
            <person name="Baldrian P."/>
            <person name="Stursova M."/>
            <person name="Weitz H."/>
            <person name="Taylor A."/>
            <person name="Grigoriev I.V."/>
            <person name="Nagy L.G."/>
            <person name="Martin F."/>
            <person name="Kauserud H."/>
        </authorList>
    </citation>
    <scope>NUCLEOTIDE SEQUENCE</scope>
    <source>
        <strain evidence="2">CBHHK182m</strain>
    </source>
</reference>
<keyword evidence="3" id="KW-1185">Reference proteome</keyword>
<organism evidence="2 3">
    <name type="scientific">Mycena metata</name>
    <dbReference type="NCBI Taxonomy" id="1033252"/>
    <lineage>
        <taxon>Eukaryota</taxon>
        <taxon>Fungi</taxon>
        <taxon>Dikarya</taxon>
        <taxon>Basidiomycota</taxon>
        <taxon>Agaricomycotina</taxon>
        <taxon>Agaricomycetes</taxon>
        <taxon>Agaricomycetidae</taxon>
        <taxon>Agaricales</taxon>
        <taxon>Marasmiineae</taxon>
        <taxon>Mycenaceae</taxon>
        <taxon>Mycena</taxon>
    </lineage>
</organism>
<name>A0AAD7JHI0_9AGAR</name>
<gene>
    <name evidence="2" type="ORF">B0H16DRAFT_432387</name>
</gene>
<feature type="region of interest" description="Disordered" evidence="1">
    <location>
        <begin position="106"/>
        <end position="154"/>
    </location>
</feature>
<proteinExistence type="predicted"/>
<protein>
    <submittedName>
        <fullName evidence="2">Uncharacterized protein</fullName>
    </submittedName>
</protein>
<sequence>MGEGTAGDVCTVRQRRGGPVSQLSASLSTAHPVPTNPVRLIGSHRVLSIWPTYSVAPTLEYFAWSPLIAQALSRNSHVLSAGPLRRADPIAPLALFWHRSQQPLPPICAPDSRAPRSTRPPRRLRSTASASPRRRRRRLGVQREEPPRHTHGRARLRRLPVAGAVDVRVADGETRHAAATRAGRWCSAYAMYARARRGPNAVSRDVQALALNRMYISTDAAPDFVHKLSADLEVEGWAVFSPLDLGLNREEQAVDMSVLVTAEEFVGWVFTSCNGGLRVGARRPPSTSGDV</sequence>
<evidence type="ECO:0000256" key="1">
    <source>
        <dbReference type="SAM" id="MobiDB-lite"/>
    </source>
</evidence>
<comment type="caution">
    <text evidence="2">The sequence shown here is derived from an EMBL/GenBank/DDBJ whole genome shotgun (WGS) entry which is preliminary data.</text>
</comment>
<evidence type="ECO:0000313" key="3">
    <source>
        <dbReference type="Proteomes" id="UP001215598"/>
    </source>
</evidence>
<evidence type="ECO:0000313" key="2">
    <source>
        <dbReference type="EMBL" id="KAJ7764931.1"/>
    </source>
</evidence>
<accession>A0AAD7JHI0</accession>
<dbReference type="Proteomes" id="UP001215598">
    <property type="component" value="Unassembled WGS sequence"/>
</dbReference>
<dbReference type="AlphaFoldDB" id="A0AAD7JHI0"/>
<dbReference type="EMBL" id="JARKIB010000027">
    <property type="protein sequence ID" value="KAJ7764931.1"/>
    <property type="molecule type" value="Genomic_DNA"/>
</dbReference>